<evidence type="ECO:0008006" key="2">
    <source>
        <dbReference type="Google" id="ProtNLM"/>
    </source>
</evidence>
<gene>
    <name evidence="1" type="ORF">B1A_18360</name>
</gene>
<comment type="caution">
    <text evidence="1">The sequence shown here is derived from an EMBL/GenBank/DDBJ whole genome shotgun (WGS) entry which is preliminary data.</text>
</comment>
<protein>
    <recommendedName>
        <fullName evidence="2">Thioredoxin domain-containing protein</fullName>
    </recommendedName>
</protein>
<reference evidence="1" key="2">
    <citation type="journal article" date="2014" name="ISME J.">
        <title>Microbial stratification in low pH oxic and suboxic macroscopic growths along an acid mine drainage.</title>
        <authorList>
            <person name="Mendez-Garcia C."/>
            <person name="Mesa V."/>
            <person name="Sprenger R.R."/>
            <person name="Richter M."/>
            <person name="Diez M.S."/>
            <person name="Solano J."/>
            <person name="Bargiela R."/>
            <person name="Golyshina O.V."/>
            <person name="Manteca A."/>
            <person name="Ramos J.L."/>
            <person name="Gallego J.R."/>
            <person name="Llorente I."/>
            <person name="Martins Dos Santos V.A."/>
            <person name="Jensen O.N."/>
            <person name="Pelaez A.I."/>
            <person name="Sanchez J."/>
            <person name="Ferrer M."/>
        </authorList>
    </citation>
    <scope>NUCLEOTIDE SEQUENCE</scope>
</reference>
<dbReference type="EMBL" id="AUZX01013541">
    <property type="protein sequence ID" value="EQD35298.1"/>
    <property type="molecule type" value="Genomic_DNA"/>
</dbReference>
<name>T0YQA7_9ZZZZ</name>
<sequence length="149" mass="15415">PTYPFEDQPHIGAGPAAVRALHRWALATESEELARAARRLWEPMAARTGGLFSAGVALAGAELDLPGTTVIVEGEGPEADALLKAAWSSPQPNLVVFRGSPPPPFRLPTAVRSVAGGSTARALVCVGVSCRAPITEPRELSRSLGSVAG</sequence>
<organism evidence="1">
    <name type="scientific">mine drainage metagenome</name>
    <dbReference type="NCBI Taxonomy" id="410659"/>
    <lineage>
        <taxon>unclassified sequences</taxon>
        <taxon>metagenomes</taxon>
        <taxon>ecological metagenomes</taxon>
    </lineage>
</organism>
<accession>T0YQA7</accession>
<feature type="non-terminal residue" evidence="1">
    <location>
        <position position="1"/>
    </location>
</feature>
<evidence type="ECO:0000313" key="1">
    <source>
        <dbReference type="EMBL" id="EQD35298.1"/>
    </source>
</evidence>
<reference evidence="1" key="1">
    <citation type="submission" date="2013-08" db="EMBL/GenBank/DDBJ databases">
        <authorList>
            <person name="Mendez C."/>
            <person name="Richter M."/>
            <person name="Ferrer M."/>
            <person name="Sanchez J."/>
        </authorList>
    </citation>
    <scope>NUCLEOTIDE SEQUENCE</scope>
</reference>
<dbReference type="AlphaFoldDB" id="T0YQA7"/>
<proteinExistence type="predicted"/>